<dbReference type="EMBL" id="QMQV01000007">
    <property type="protein sequence ID" value="RLE50362.1"/>
    <property type="molecule type" value="Genomic_DNA"/>
</dbReference>
<evidence type="ECO:0000313" key="3">
    <source>
        <dbReference type="EMBL" id="RLE50362.1"/>
    </source>
</evidence>
<comment type="caution">
    <text evidence="3">The sequence shown here is derived from an EMBL/GenBank/DDBJ whole genome shotgun (WGS) entry which is preliminary data.</text>
</comment>
<dbReference type="GO" id="GO:0016226">
    <property type="term" value="P:iron-sulfur cluster assembly"/>
    <property type="evidence" value="ECO:0007669"/>
    <property type="project" value="InterPro"/>
</dbReference>
<dbReference type="InterPro" id="IPR033756">
    <property type="entry name" value="YlxH/NBP35"/>
</dbReference>
<dbReference type="EMBL" id="QMQX01000019">
    <property type="protein sequence ID" value="RLE53172.1"/>
    <property type="molecule type" value="Genomic_DNA"/>
</dbReference>
<dbReference type="AlphaFoldDB" id="A0A497ETK8"/>
<dbReference type="SUPFAM" id="SSF52540">
    <property type="entry name" value="P-loop containing nucleoside triphosphate hydrolases"/>
    <property type="match status" value="1"/>
</dbReference>
<protein>
    <submittedName>
        <fullName evidence="3">ATP-binding protein</fullName>
    </submittedName>
</protein>
<dbReference type="GO" id="GO:0051539">
    <property type="term" value="F:4 iron, 4 sulfur cluster binding"/>
    <property type="evidence" value="ECO:0007669"/>
    <property type="project" value="TreeGrafter"/>
</dbReference>
<dbReference type="InterPro" id="IPR027417">
    <property type="entry name" value="P-loop_NTPase"/>
</dbReference>
<reference evidence="5 6" key="1">
    <citation type="submission" date="2018-06" db="EMBL/GenBank/DDBJ databases">
        <title>Extensive metabolic versatility and redundancy in microbially diverse, dynamic hydrothermal sediments.</title>
        <authorList>
            <person name="Dombrowski N."/>
            <person name="Teske A."/>
            <person name="Baker B.J."/>
        </authorList>
    </citation>
    <scope>NUCLEOTIDE SEQUENCE [LARGE SCALE GENOMIC DNA]</scope>
    <source>
        <strain evidence="4">B34_G17</strain>
        <strain evidence="3">B66_G16</strain>
    </source>
</reference>
<dbReference type="Gene3D" id="3.40.50.300">
    <property type="entry name" value="P-loop containing nucleotide triphosphate hydrolases"/>
    <property type="match status" value="1"/>
</dbReference>
<sequence>MKALKPTEEGFDPRVTAIQRRLASIKLITPVMSPKGGVGKTLVACLLALKMADKGAKVGLLDLDITNPTAHMMLGMNVAENKPIEDKGVVPPKFQRISFMTIAYYVGEEPLPLRGADVDNVIKEVLAVTIWNSLDSLLMDLPPGLSDETLDILELLEKPRPVVVTTADLLSLKSVEKLLKLLDENGVKPLGVVENMSRGDADTKVLELCKQYSVKFLGALPFDHDVGASLGNAERLSRTKAAQAVEAFIDEILKEF</sequence>
<dbReference type="GO" id="GO:0005524">
    <property type="term" value="F:ATP binding"/>
    <property type="evidence" value="ECO:0007669"/>
    <property type="project" value="UniProtKB-KW"/>
</dbReference>
<evidence type="ECO:0000256" key="2">
    <source>
        <dbReference type="ARBA" id="ARBA00022840"/>
    </source>
</evidence>
<dbReference type="PANTHER" id="PTHR42961:SF2">
    <property type="entry name" value="IRON-SULFUR PROTEIN NUBPL"/>
    <property type="match status" value="1"/>
</dbReference>
<evidence type="ECO:0000313" key="6">
    <source>
        <dbReference type="Proteomes" id="UP000278475"/>
    </source>
</evidence>
<dbReference type="Proteomes" id="UP000278475">
    <property type="component" value="Unassembled WGS sequence"/>
</dbReference>
<evidence type="ECO:0000256" key="1">
    <source>
        <dbReference type="ARBA" id="ARBA00022741"/>
    </source>
</evidence>
<proteinExistence type="predicted"/>
<evidence type="ECO:0000313" key="5">
    <source>
        <dbReference type="Proteomes" id="UP000272051"/>
    </source>
</evidence>
<keyword evidence="2 3" id="KW-0067">ATP-binding</keyword>
<evidence type="ECO:0000313" key="4">
    <source>
        <dbReference type="EMBL" id="RLE53172.1"/>
    </source>
</evidence>
<keyword evidence="1" id="KW-0547">Nucleotide-binding</keyword>
<dbReference type="Pfam" id="PF10609">
    <property type="entry name" value="ParA"/>
    <property type="match status" value="1"/>
</dbReference>
<organism evidence="3 6">
    <name type="scientific">Thermoproteota archaeon</name>
    <dbReference type="NCBI Taxonomy" id="2056631"/>
    <lineage>
        <taxon>Archaea</taxon>
        <taxon>Thermoproteota</taxon>
    </lineage>
</organism>
<name>A0A497ETK8_9CREN</name>
<dbReference type="InterPro" id="IPR044304">
    <property type="entry name" value="NUBPL-like"/>
</dbReference>
<gene>
    <name evidence="3" type="ORF">DRJ31_01545</name>
    <name evidence="4" type="ORF">DRJ33_01755</name>
</gene>
<dbReference type="PANTHER" id="PTHR42961">
    <property type="entry name" value="IRON-SULFUR PROTEIN NUBPL"/>
    <property type="match status" value="1"/>
</dbReference>
<dbReference type="Proteomes" id="UP000272051">
    <property type="component" value="Unassembled WGS sequence"/>
</dbReference>
<accession>A0A497ETK8</accession>